<organism evidence="1 2">
    <name type="scientific">Pleurotus eryngii</name>
    <name type="common">Boletus of the steppes</name>
    <dbReference type="NCBI Taxonomy" id="5323"/>
    <lineage>
        <taxon>Eukaryota</taxon>
        <taxon>Fungi</taxon>
        <taxon>Dikarya</taxon>
        <taxon>Basidiomycota</taxon>
        <taxon>Agaricomycotina</taxon>
        <taxon>Agaricomycetes</taxon>
        <taxon>Agaricomycetidae</taxon>
        <taxon>Agaricales</taxon>
        <taxon>Pleurotineae</taxon>
        <taxon>Pleurotaceae</taxon>
        <taxon>Pleurotus</taxon>
    </lineage>
</organism>
<sequence>MFTLRLDHSSAPKPTLKPVTLVVRPCSGITGEHDARIPQYTSRTEVRYAGGRSRASLAIEHFGQTFLLLSKEQKDEVDLHYRTSCQWELDHDDGRVFSCVCLKTVECKSDAQGLQACSECLQILALHSFQVSISRTGASDERRKYIPFRNQSVATGKMFATNRGLGRFVQETILRKHDMLLDFTVALSSGAFDDNPSFIQLLEVMTARHQRQARGRGFQNMRYASDFDQFCHELQCVRPEAYRLFSSKFGSRTERSMLKLRSSKPKMTIGISDTTLDRVIKYLNDYDYPSTAPLACSVDDTKLHPSLRPYYDKSKDSWYLLGLTGDPIIVADVEQLKELIQQTSGSLASKARVWAMSIPLSNVPPLIMAILPISESNTAASLEQVEEKLLRLLLINSPTPINIISLGSDGTAIERNARRLLVESGFAKVEYTKIPHPELRARLLKVEILVIGKHRLTIIQDSKHFRKTCRNNLFTGAKQLILGNQLIYYQQVRSMVYDQDHSPLYVRDVDKLDRQDDRAAARLFSAANIEHAINAGHAGLAIFLFVFGEACDAYQSRTLTHTERIRMVLLAYFFKTLWKSCLAENGYSSTRHYLSHEADDILDIMVNGLLALIIIHRDHLSSPFPLLPWIHGSEPNEHIFGLLRSTMPEFTIVDAIQMIPKLDVRLMAACQRKVDASDMRRGGAGYAHTHFDGSGADLESLACFPSQETFEHIAGIAWTEANAIWEVLGYFRGSSPTSSLPLVPITDLDVDIDDTLDEPTTGLESESIEVSDRQILDEALQAATFASVPPSDIPDLPKGVEDILNECGLAAAALNIRDLASV</sequence>
<gene>
    <name evidence="1" type="ORF">BDN71DRAFT_1556913</name>
</gene>
<name>A0A9P6A6Z9_PLEER</name>
<dbReference type="Proteomes" id="UP000807025">
    <property type="component" value="Unassembled WGS sequence"/>
</dbReference>
<keyword evidence="2" id="KW-1185">Reference proteome</keyword>
<dbReference type="AlphaFoldDB" id="A0A9P6A6Z9"/>
<comment type="caution">
    <text evidence="1">The sequence shown here is derived from an EMBL/GenBank/DDBJ whole genome shotgun (WGS) entry which is preliminary data.</text>
</comment>
<evidence type="ECO:0000313" key="1">
    <source>
        <dbReference type="EMBL" id="KAF9501305.1"/>
    </source>
</evidence>
<protein>
    <submittedName>
        <fullName evidence="1">Uncharacterized protein</fullName>
    </submittedName>
</protein>
<accession>A0A9P6A6Z9</accession>
<reference evidence="1" key="1">
    <citation type="submission" date="2020-11" db="EMBL/GenBank/DDBJ databases">
        <authorList>
            <consortium name="DOE Joint Genome Institute"/>
            <person name="Ahrendt S."/>
            <person name="Riley R."/>
            <person name="Andreopoulos W."/>
            <person name="Labutti K."/>
            <person name="Pangilinan J."/>
            <person name="Ruiz-Duenas F.J."/>
            <person name="Barrasa J.M."/>
            <person name="Sanchez-Garcia M."/>
            <person name="Camarero S."/>
            <person name="Miyauchi S."/>
            <person name="Serrano A."/>
            <person name="Linde D."/>
            <person name="Babiker R."/>
            <person name="Drula E."/>
            <person name="Ayuso-Fernandez I."/>
            <person name="Pacheco R."/>
            <person name="Padilla G."/>
            <person name="Ferreira P."/>
            <person name="Barriuso J."/>
            <person name="Kellner H."/>
            <person name="Castanera R."/>
            <person name="Alfaro M."/>
            <person name="Ramirez L."/>
            <person name="Pisabarro A.G."/>
            <person name="Kuo A."/>
            <person name="Tritt A."/>
            <person name="Lipzen A."/>
            <person name="He G."/>
            <person name="Yan M."/>
            <person name="Ng V."/>
            <person name="Cullen D."/>
            <person name="Martin F."/>
            <person name="Rosso M.-N."/>
            <person name="Henrissat B."/>
            <person name="Hibbett D."/>
            <person name="Martinez A.T."/>
            <person name="Grigoriev I.V."/>
        </authorList>
    </citation>
    <scope>NUCLEOTIDE SEQUENCE</scope>
    <source>
        <strain evidence="1">ATCC 90797</strain>
    </source>
</reference>
<dbReference type="OrthoDB" id="73076at2759"/>
<evidence type="ECO:0000313" key="2">
    <source>
        <dbReference type="Proteomes" id="UP000807025"/>
    </source>
</evidence>
<proteinExistence type="predicted"/>
<dbReference type="EMBL" id="MU154524">
    <property type="protein sequence ID" value="KAF9501305.1"/>
    <property type="molecule type" value="Genomic_DNA"/>
</dbReference>